<dbReference type="Gene3D" id="3.40.50.1580">
    <property type="entry name" value="Nucleoside phosphorylase domain"/>
    <property type="match status" value="1"/>
</dbReference>
<evidence type="ECO:0000259" key="2">
    <source>
        <dbReference type="Pfam" id="PF01048"/>
    </source>
</evidence>
<dbReference type="SMR" id="A0A0A7CBY2"/>
<keyword evidence="1" id="KW-0732">Signal</keyword>
<dbReference type="RefSeq" id="NP_001292944.1">
    <property type="nucleotide sequence ID" value="NM_001306015.1"/>
</dbReference>
<feature type="signal peptide" evidence="1">
    <location>
        <begin position="1"/>
        <end position="22"/>
    </location>
</feature>
<dbReference type="InterPro" id="IPR000845">
    <property type="entry name" value="Nucleoside_phosphorylase_d"/>
</dbReference>
<dbReference type="OrthoDB" id="850781at2759"/>
<proteinExistence type="evidence at transcript level"/>
<dbReference type="SUPFAM" id="SSF53167">
    <property type="entry name" value="Purine and uridine phosphorylases"/>
    <property type="match status" value="1"/>
</dbReference>
<dbReference type="AlphaFoldDB" id="A0A0A7CBY2"/>
<dbReference type="InterPro" id="IPR035994">
    <property type="entry name" value="Nucleoside_phosphorylase_sf"/>
</dbReference>
<feature type="chain" id="PRO_5002026526" evidence="1">
    <location>
        <begin position="23"/>
        <end position="303"/>
    </location>
</feature>
<evidence type="ECO:0000313" key="3">
    <source>
        <dbReference type="EMBL" id="AIA57954.1"/>
    </source>
</evidence>
<dbReference type="GeneID" id="105635442"/>
<dbReference type="PANTHER" id="PTHR21234:SF45">
    <property type="entry name" value="NUCLEOSIDE PHOSPHORYLASE DOMAIN-CONTAINING PROTEIN"/>
    <property type="match status" value="1"/>
</dbReference>
<evidence type="ECO:0000256" key="1">
    <source>
        <dbReference type="SAM" id="SignalP"/>
    </source>
</evidence>
<dbReference type="GO" id="GO:0003824">
    <property type="term" value="F:catalytic activity"/>
    <property type="evidence" value="ECO:0007669"/>
    <property type="project" value="InterPro"/>
</dbReference>
<sequence>MAMASVVVLLGLLAMAVQPSIQQDILNPVVGSSKKINAVSAFGLIVTSSTAEKALNDSGTFTVDSYVDMKGRRYLMGTISGANVVYVNSANRPMVNVGLTLQQMVELFNIRGIIHFGSAGGIRNSLTVGTVVAPALIGHTGVWTWNKHGESNGQLVFGKFNSPENGDNLLGSVEFGGSEVYRQGSLEKNQFWLAPNARWLWLASKIEGVVTGLKAASSDIYVKNYAYREFLWYTFKASTVDTTSSAVALGAISNDLPFIVFRGVANTAGASDQSNGTLANENAVKAVNRFIFLATVPREVYED</sequence>
<organism evidence="3">
    <name type="scientific">Jatropha curcas</name>
    <name type="common">Barbados nut</name>
    <dbReference type="NCBI Taxonomy" id="180498"/>
    <lineage>
        <taxon>Eukaryota</taxon>
        <taxon>Viridiplantae</taxon>
        <taxon>Streptophyta</taxon>
        <taxon>Embryophyta</taxon>
        <taxon>Tracheophyta</taxon>
        <taxon>Spermatophyta</taxon>
        <taxon>Magnoliopsida</taxon>
        <taxon>eudicotyledons</taxon>
        <taxon>Gunneridae</taxon>
        <taxon>Pentapetalae</taxon>
        <taxon>rosids</taxon>
        <taxon>fabids</taxon>
        <taxon>Malpighiales</taxon>
        <taxon>Euphorbiaceae</taxon>
        <taxon>Crotonoideae</taxon>
        <taxon>Jatropheae</taxon>
        <taxon>Jatropha</taxon>
    </lineage>
</organism>
<dbReference type="PANTHER" id="PTHR21234">
    <property type="entry name" value="PURINE NUCLEOSIDE PHOSPHORYLASE"/>
    <property type="match status" value="1"/>
</dbReference>
<dbReference type="EMBL" id="KF022025">
    <property type="protein sequence ID" value="AIA57954.1"/>
    <property type="molecule type" value="mRNA"/>
</dbReference>
<gene>
    <name evidence="3" type="primary">VSP1</name>
</gene>
<reference evidence="3" key="1">
    <citation type="submission" date="2013-05" db="EMBL/GenBank/DDBJ databases">
        <title>Expression of transcription factor and storage protein genes in developing endosperm of Jatropha curcas L.</title>
        <authorList>
            <person name="Gu K."/>
            <person name="Zhang S."/>
            <person name="Luo Y."/>
            <person name="Yi C."/>
            <person name="Hong Y."/>
            <person name="Yin Z."/>
        </authorList>
    </citation>
    <scope>NUCLEOTIDE SEQUENCE</scope>
</reference>
<name>A0A0A7CBY2_JATCU</name>
<dbReference type="Pfam" id="PF01048">
    <property type="entry name" value="PNP_UDP_1"/>
    <property type="match status" value="1"/>
</dbReference>
<protein>
    <submittedName>
        <fullName evidence="3">Vegetative storage protein 1</fullName>
    </submittedName>
</protein>
<dbReference type="GO" id="GO:0009116">
    <property type="term" value="P:nucleoside metabolic process"/>
    <property type="evidence" value="ECO:0007669"/>
    <property type="project" value="InterPro"/>
</dbReference>
<feature type="domain" description="Nucleoside phosphorylase" evidence="2">
    <location>
        <begin position="52"/>
        <end position="291"/>
    </location>
</feature>
<accession>A0A0A7CBY2</accession>
<dbReference type="KEGG" id="jcu:105635442"/>